<organism evidence="3 4">
    <name type="scientific">Alkalicoccus halolimnae</name>
    <dbReference type="NCBI Taxonomy" id="1667239"/>
    <lineage>
        <taxon>Bacteria</taxon>
        <taxon>Bacillati</taxon>
        <taxon>Bacillota</taxon>
        <taxon>Bacilli</taxon>
        <taxon>Bacillales</taxon>
        <taxon>Bacillaceae</taxon>
        <taxon>Alkalicoccus</taxon>
    </lineage>
</organism>
<dbReference type="InterPro" id="IPR001279">
    <property type="entry name" value="Metallo-B-lactamas"/>
</dbReference>
<evidence type="ECO:0000313" key="3">
    <source>
        <dbReference type="EMBL" id="WWD79167.1"/>
    </source>
</evidence>
<name>A0A5C7FHU1_9BACI</name>
<evidence type="ECO:0000256" key="1">
    <source>
        <dbReference type="ARBA" id="ARBA00022833"/>
    </source>
</evidence>
<dbReference type="PANTHER" id="PTHR46018">
    <property type="entry name" value="ZINC PHOSPHODIESTERASE ELAC PROTEIN 1"/>
    <property type="match status" value="1"/>
</dbReference>
<dbReference type="InterPro" id="IPR036866">
    <property type="entry name" value="RibonucZ/Hydroxyglut_hydro"/>
</dbReference>
<dbReference type="EMBL" id="CP144914">
    <property type="protein sequence ID" value="WWD79167.1"/>
    <property type="molecule type" value="Genomic_DNA"/>
</dbReference>
<dbReference type="AlphaFoldDB" id="A0A5C7FHU1"/>
<dbReference type="PANTHER" id="PTHR46018:SF4">
    <property type="entry name" value="METALLO-HYDROLASE YHFI-RELATED"/>
    <property type="match status" value="1"/>
</dbReference>
<dbReference type="Pfam" id="PF12706">
    <property type="entry name" value="Lactamase_B_2"/>
    <property type="match status" value="1"/>
</dbReference>
<evidence type="ECO:0000259" key="2">
    <source>
        <dbReference type="SMART" id="SM00849"/>
    </source>
</evidence>
<dbReference type="SUPFAM" id="SSF56281">
    <property type="entry name" value="Metallo-hydrolase/oxidoreductase"/>
    <property type="match status" value="1"/>
</dbReference>
<proteinExistence type="predicted"/>
<dbReference type="OrthoDB" id="9794898at2"/>
<dbReference type="GO" id="GO:0042781">
    <property type="term" value="F:3'-tRNA processing endoribonuclease activity"/>
    <property type="evidence" value="ECO:0007669"/>
    <property type="project" value="TreeGrafter"/>
</dbReference>
<sequence length="249" mass="27659">MKISVAGYWGAYPEKDGATSCFVLESEGEVMLLDCGSGAVSALPHITPLEDITDVVVSHRHHDHTADLGALVYSRIVAMELENSDESLNFHVPKAEKDFFEVFNKEPFSKVETYEETDQLTCGSVTLSFMKTDHPVPCMAVRLQEEKRSIVYTADTVYSPELAAFSEGADLIIAECSFYKGQDAARYGHMSSTDAGRLAEEADAGELWLTHLPHFGNHNDLIREAEGEYSGYVQLAFRGLSKEYEENTR</sequence>
<protein>
    <submittedName>
        <fullName evidence="3">MBL fold metallo-hydrolase</fullName>
    </submittedName>
</protein>
<dbReference type="Proteomes" id="UP000321816">
    <property type="component" value="Chromosome"/>
</dbReference>
<dbReference type="RefSeq" id="WP_147803524.1">
    <property type="nucleotide sequence ID" value="NZ_CP144914.1"/>
</dbReference>
<dbReference type="CDD" id="cd07716">
    <property type="entry name" value="RNaseZ_short-form-like_MBL-fold"/>
    <property type="match status" value="1"/>
</dbReference>
<dbReference type="Gene3D" id="3.60.15.10">
    <property type="entry name" value="Ribonuclease Z/Hydroxyacylglutathione hydrolase-like"/>
    <property type="match status" value="1"/>
</dbReference>
<reference evidence="3 4" key="1">
    <citation type="submission" date="2024-01" db="EMBL/GenBank/DDBJ databases">
        <title>Complete Genome Sequence of Alkalicoccus halolimnae BZ-SZ-XJ29T, a Moderately Halophilic Bacterium Isolated from a Salt Lake.</title>
        <authorList>
            <person name="Zhao B."/>
        </authorList>
    </citation>
    <scope>NUCLEOTIDE SEQUENCE [LARGE SCALE GENOMIC DNA]</scope>
    <source>
        <strain evidence="3 4">BZ-SZ-XJ29</strain>
    </source>
</reference>
<keyword evidence="4" id="KW-1185">Reference proteome</keyword>
<accession>A0A5C7FHU1</accession>
<dbReference type="SMART" id="SM00849">
    <property type="entry name" value="Lactamase_B"/>
    <property type="match status" value="1"/>
</dbReference>
<dbReference type="KEGG" id="ahal:FTX54_012155"/>
<feature type="domain" description="Metallo-beta-lactamase" evidence="2">
    <location>
        <begin position="18"/>
        <end position="211"/>
    </location>
</feature>
<gene>
    <name evidence="3" type="ORF">FTX54_012155</name>
</gene>
<evidence type="ECO:0000313" key="4">
    <source>
        <dbReference type="Proteomes" id="UP000321816"/>
    </source>
</evidence>
<keyword evidence="1" id="KW-0862">Zinc</keyword>